<dbReference type="EMBL" id="CP038462">
    <property type="protein sequence ID" value="QCC76574.1"/>
    <property type="molecule type" value="Genomic_DNA"/>
</dbReference>
<dbReference type="EMBL" id="BMCK01000002">
    <property type="protein sequence ID" value="GGD14205.1"/>
    <property type="molecule type" value="Genomic_DNA"/>
</dbReference>
<feature type="signal peptide" evidence="1">
    <location>
        <begin position="1"/>
        <end position="30"/>
    </location>
</feature>
<name>A0A4P7UA96_9ACTN</name>
<evidence type="ECO:0000313" key="3">
    <source>
        <dbReference type="EMBL" id="QCC76574.1"/>
    </source>
</evidence>
<accession>A0A4P7UA96</accession>
<keyword evidence="5" id="KW-1185">Reference proteome</keyword>
<dbReference type="AlphaFoldDB" id="A0A4P7UA96"/>
<feature type="chain" id="PRO_5020843999" evidence="1">
    <location>
        <begin position="31"/>
        <end position="224"/>
    </location>
</feature>
<proteinExistence type="predicted"/>
<reference evidence="3 4" key="1">
    <citation type="journal article" date="2008" name="Int. J. Syst. Evol. Microbiol.">
        <title>Nocardioides daphniae sp. nov., isolated from Daphnia cucullata (Crustacea: Cladocera).</title>
        <authorList>
            <person name="Toth E.M."/>
            <person name="Keki Z."/>
            <person name="Homonnay Z.G."/>
            <person name="Borsodi A.K."/>
            <person name="Marialigeti K."/>
            <person name="Schumann P."/>
        </authorList>
    </citation>
    <scope>NUCLEOTIDE SEQUENCE [LARGE SCALE GENOMIC DNA]</scope>
    <source>
        <strain evidence="3 4">JCM 16608</strain>
    </source>
</reference>
<dbReference type="OrthoDB" id="3788525at2"/>
<dbReference type="RefSeq" id="WP_135831623.1">
    <property type="nucleotide sequence ID" value="NZ_BMCK01000002.1"/>
</dbReference>
<reference evidence="5" key="3">
    <citation type="journal article" date="2019" name="Int. J. Syst. Evol. Microbiol.">
        <title>The Global Catalogue of Microorganisms (GCM) 10K type strain sequencing project: providing services to taxonomists for standard genome sequencing and annotation.</title>
        <authorList>
            <consortium name="The Broad Institute Genomics Platform"/>
            <consortium name="The Broad Institute Genome Sequencing Center for Infectious Disease"/>
            <person name="Wu L."/>
            <person name="Ma J."/>
        </authorList>
    </citation>
    <scope>NUCLEOTIDE SEQUENCE [LARGE SCALE GENOMIC DNA]</scope>
    <source>
        <strain evidence="5">CCM 7403</strain>
    </source>
</reference>
<gene>
    <name evidence="3" type="ORF">E2C04_03920</name>
    <name evidence="2" type="ORF">GCM10007231_11470</name>
</gene>
<reference evidence="2" key="5">
    <citation type="submission" date="2024-05" db="EMBL/GenBank/DDBJ databases">
        <authorList>
            <person name="Sun Q."/>
            <person name="Sedlacek I."/>
        </authorList>
    </citation>
    <scope>NUCLEOTIDE SEQUENCE</scope>
    <source>
        <strain evidence="2">CCM 7403</strain>
    </source>
</reference>
<dbReference type="Proteomes" id="UP000297025">
    <property type="component" value="Chromosome"/>
</dbReference>
<protein>
    <submittedName>
        <fullName evidence="3">Uncharacterized protein</fullName>
    </submittedName>
</protein>
<reference evidence="3" key="4">
    <citation type="submission" date="2019-03" db="EMBL/GenBank/DDBJ databases">
        <authorList>
            <person name="Huang Y."/>
        </authorList>
    </citation>
    <scope>NUCLEOTIDE SEQUENCE</scope>
    <source>
        <strain evidence="3">JCM 16608</strain>
    </source>
</reference>
<organism evidence="3 4">
    <name type="scientific">Nocardioides daphniae</name>
    <dbReference type="NCBI Taxonomy" id="402297"/>
    <lineage>
        <taxon>Bacteria</taxon>
        <taxon>Bacillati</taxon>
        <taxon>Actinomycetota</taxon>
        <taxon>Actinomycetes</taxon>
        <taxon>Propionibacteriales</taxon>
        <taxon>Nocardioidaceae</taxon>
        <taxon>Nocardioides</taxon>
    </lineage>
</organism>
<evidence type="ECO:0000313" key="2">
    <source>
        <dbReference type="EMBL" id="GGD14205.1"/>
    </source>
</evidence>
<evidence type="ECO:0000313" key="5">
    <source>
        <dbReference type="Proteomes" id="UP000630594"/>
    </source>
</evidence>
<reference evidence="2" key="2">
    <citation type="journal article" date="2014" name="Int. J. Syst. Evol. Microbiol.">
        <title>Complete genome of a new Firmicutes species belonging to the dominant human colonic microbiota ('Ruminococcus bicirculans') reveals two chromosomes and a selective capacity to utilize plant glucans.</title>
        <authorList>
            <consortium name="NISC Comparative Sequencing Program"/>
            <person name="Wegmann U."/>
            <person name="Louis P."/>
            <person name="Goesmann A."/>
            <person name="Henrissat B."/>
            <person name="Duncan S.H."/>
            <person name="Flint H.J."/>
        </authorList>
    </citation>
    <scope>NUCLEOTIDE SEQUENCE</scope>
    <source>
        <strain evidence="2">CCM 7403</strain>
    </source>
</reference>
<dbReference type="Proteomes" id="UP000630594">
    <property type="component" value="Unassembled WGS sequence"/>
</dbReference>
<evidence type="ECO:0000256" key="1">
    <source>
        <dbReference type="SAM" id="SignalP"/>
    </source>
</evidence>
<dbReference type="KEGG" id="ndp:E2C04_03920"/>
<sequence length="224" mass="24575">MRLTRLVAGVLSAALLGLAPVALASAPAHAASYTTVTEIGASRTLIEYKGSYKPYLEASVKTSEGSSVYYGNVELQANVAGAGFKTIRTVEASGYISFSDVVPAKNTTYRVLYKGGASSYDSYAASTSKSLTVKVARKVRASGNSRTFVVKGKVTPQFAKKKILIKVSKREKRGYKNFRTIKTNKKGQFKIKLPRRKGTWYYRFIVKGDKNYAANEFVMTARVY</sequence>
<keyword evidence="1" id="KW-0732">Signal</keyword>
<evidence type="ECO:0000313" key="4">
    <source>
        <dbReference type="Proteomes" id="UP000297025"/>
    </source>
</evidence>